<keyword evidence="2" id="KW-0496">Mitochondrion</keyword>
<gene>
    <name evidence="2" type="primary">ND6</name>
</gene>
<dbReference type="AlphaFoldDB" id="C4NCJ1"/>
<sequence>MMMKSFLLLFNLFLLNLPMIMYFLMFLIIMMTMKYFNFHPFKFILLLSMFILFMSIYMNLLKNSWMMYLFPLMMIGGLMIMFMYIISLTSNKLFKINYNKIIMTYMKMSIFLLLWFFFNPKIYLPHQDLWQSNYLDEFSELKLNELFNFNMNSLLFITLYLFFTLIIIMNICYKMNNPLRQLYL</sequence>
<feature type="transmembrane region" description="Helical" evidence="1">
    <location>
        <begin position="153"/>
        <end position="173"/>
    </location>
</feature>
<accession>C4NCJ1</accession>
<protein>
    <submittedName>
        <fullName evidence="2">NADH dehydrogenase subunit 6</fullName>
    </submittedName>
</protein>
<reference evidence="2" key="2">
    <citation type="journal article" date="2009" name="Mol. Phylogenet. Evol.">
        <title>Phylogenetic approaches for the analysis of mitochondrial genome sequence data in the Hymenoptera--a lineage with both rapidly and slowly evolving mitochondrial genomes.</title>
        <authorList>
            <person name="Dowton M."/>
            <person name="Cameron S.L."/>
            <person name="Austin A.D."/>
            <person name="Whiting M.F."/>
        </authorList>
    </citation>
    <scope>NUCLEOTIDE SEQUENCE</scope>
</reference>
<feature type="transmembrane region" description="Helical" evidence="1">
    <location>
        <begin position="6"/>
        <end position="29"/>
    </location>
</feature>
<keyword evidence="1" id="KW-0812">Transmembrane</keyword>
<feature type="transmembrane region" description="Helical" evidence="1">
    <location>
        <begin position="98"/>
        <end position="118"/>
    </location>
</feature>
<feature type="transmembrane region" description="Helical" evidence="1">
    <location>
        <begin position="41"/>
        <end position="60"/>
    </location>
</feature>
<feature type="transmembrane region" description="Helical" evidence="1">
    <location>
        <begin position="66"/>
        <end position="86"/>
    </location>
</feature>
<name>C4NCJ1_9HYME</name>
<organism evidence="2">
    <name type="scientific">Enicospilus sp. MD-2008</name>
    <dbReference type="NCBI Taxonomy" id="576951"/>
    <lineage>
        <taxon>Eukaryota</taxon>
        <taxon>Metazoa</taxon>
        <taxon>Ecdysozoa</taxon>
        <taxon>Arthropoda</taxon>
        <taxon>Hexapoda</taxon>
        <taxon>Insecta</taxon>
        <taxon>Pterygota</taxon>
        <taxon>Neoptera</taxon>
        <taxon>Endopterygota</taxon>
        <taxon>Hymenoptera</taxon>
        <taxon>Apocrita</taxon>
        <taxon>Ichneumonoidea</taxon>
        <taxon>Ichneumonidae</taxon>
        <taxon>Ophioninae</taxon>
        <taxon>Enicospilus</taxon>
    </lineage>
</organism>
<reference evidence="2" key="1">
    <citation type="journal article" date="2009" name="Mol. Biol. Evol.">
        <title>Characterization of 67 mitochondrial tRNA gene rearrangements in the Hymenoptera suggests that mitochondrial tRNA gene position is selectively neutral.</title>
        <authorList>
            <person name="Dowton M."/>
            <person name="Cameron S.L."/>
            <person name="Dowavic J.I."/>
            <person name="Austin A.D."/>
            <person name="Whiting M.F."/>
        </authorList>
    </citation>
    <scope>NUCLEOTIDE SEQUENCE</scope>
</reference>
<evidence type="ECO:0000256" key="1">
    <source>
        <dbReference type="SAM" id="Phobius"/>
    </source>
</evidence>
<proteinExistence type="predicted"/>
<keyword evidence="1" id="KW-0472">Membrane</keyword>
<dbReference type="EMBL" id="FJ478177">
    <property type="protein sequence ID" value="ACJ69635.1"/>
    <property type="molecule type" value="Genomic_DNA"/>
</dbReference>
<keyword evidence="1" id="KW-1133">Transmembrane helix</keyword>
<evidence type="ECO:0000313" key="2">
    <source>
        <dbReference type="EMBL" id="ACJ69635.1"/>
    </source>
</evidence>
<geneLocation type="mitochondrion" evidence="2"/>